<sequence>MFARGILCLSVTTVLAIAAAALYGEYCYFAPAQAQSLIGLGFRLLAILWSWLLTVWATKYAVLMLVDARQEVREYRRRKEAVEWYVEALGGDITQSQADFINDRLTYGDRWEAAEGLLKAYYGPGIETSDIKRLDDLADRGWRVTGKLQVDALCLSLAGRHQIYTPLRLLPQHSNAPLPASPPSPSPLKPFRENDPWYSPDVLKFFAARNTFTLFQRHGGIDLDWTRSEGQRTHPISRDDCQAMLKSMQAWIRRKTSEAEATALSTDLEYVRHDIAHISGALAREQHRHCHSVMWEAMRDDDRERDDDEHRADEYCHRLYSGPADE</sequence>
<dbReference type="EMBL" id="CP022198">
    <property type="protein sequence ID" value="AXA68914.1"/>
    <property type="molecule type" value="Genomic_DNA"/>
</dbReference>
<organism evidence="3 4">
    <name type="scientific">Pseudomonas oryzihabitans</name>
    <dbReference type="NCBI Taxonomy" id="47885"/>
    <lineage>
        <taxon>Bacteria</taxon>
        <taxon>Pseudomonadati</taxon>
        <taxon>Pseudomonadota</taxon>
        <taxon>Gammaproteobacteria</taxon>
        <taxon>Pseudomonadales</taxon>
        <taxon>Pseudomonadaceae</taxon>
        <taxon>Pseudomonas</taxon>
    </lineage>
</organism>
<evidence type="ECO:0000313" key="3">
    <source>
        <dbReference type="EMBL" id="AXA68914.1"/>
    </source>
</evidence>
<name>A0A2Z5AEH2_9PSED</name>
<evidence type="ECO:0000256" key="1">
    <source>
        <dbReference type="SAM" id="MobiDB-lite"/>
    </source>
</evidence>
<feature type="transmembrane region" description="Helical" evidence="2">
    <location>
        <begin position="44"/>
        <end position="68"/>
    </location>
</feature>
<feature type="region of interest" description="Disordered" evidence="1">
    <location>
        <begin position="301"/>
        <end position="326"/>
    </location>
</feature>
<keyword evidence="2" id="KW-0812">Transmembrane</keyword>
<protein>
    <submittedName>
        <fullName evidence="3">Uncharacterized protein</fullName>
    </submittedName>
</protein>
<feature type="compositionally biased region" description="Basic and acidic residues" evidence="1">
    <location>
        <begin position="301"/>
        <end position="317"/>
    </location>
</feature>
<dbReference type="Proteomes" id="UP000250579">
    <property type="component" value="Chromosome"/>
</dbReference>
<keyword evidence="2" id="KW-1133">Transmembrane helix</keyword>
<evidence type="ECO:0000256" key="2">
    <source>
        <dbReference type="SAM" id="Phobius"/>
    </source>
</evidence>
<gene>
    <name evidence="3" type="ORF">CE139_24990</name>
</gene>
<evidence type="ECO:0000313" key="4">
    <source>
        <dbReference type="Proteomes" id="UP000250579"/>
    </source>
</evidence>
<proteinExistence type="predicted"/>
<accession>A0A2Z5AEH2</accession>
<keyword evidence="2" id="KW-0472">Membrane</keyword>
<dbReference type="AlphaFoldDB" id="A0A2Z5AEH2"/>
<reference evidence="3 4" key="1">
    <citation type="submission" date="2017-06" db="EMBL/GenBank/DDBJ databases">
        <title>Evolution towards high GC content and high-temperature stress adaptation in endophytic Pseudomonas oryzihabitans impacted its plant-growth promoting traits.</title>
        <authorList>
            <person name="Nascimento F.X."/>
        </authorList>
    </citation>
    <scope>NUCLEOTIDE SEQUENCE [LARGE SCALE GENOMIC DNA]</scope>
    <source>
        <strain evidence="3 4">MS8</strain>
    </source>
</reference>